<protein>
    <submittedName>
        <fullName evidence="1">Uncharacterized protein</fullName>
    </submittedName>
</protein>
<dbReference type="Proteomes" id="UP001148662">
    <property type="component" value="Unassembled WGS sequence"/>
</dbReference>
<keyword evidence="2" id="KW-1185">Reference proteome</keyword>
<reference evidence="1" key="1">
    <citation type="submission" date="2022-07" db="EMBL/GenBank/DDBJ databases">
        <title>Genome Sequence of Phlebia brevispora.</title>
        <authorList>
            <person name="Buettner E."/>
        </authorList>
    </citation>
    <scope>NUCLEOTIDE SEQUENCE</scope>
    <source>
        <strain evidence="1">MPL23</strain>
    </source>
</reference>
<comment type="caution">
    <text evidence="1">The sequence shown here is derived from an EMBL/GenBank/DDBJ whole genome shotgun (WGS) entry which is preliminary data.</text>
</comment>
<organism evidence="1 2">
    <name type="scientific">Phlebia brevispora</name>
    <dbReference type="NCBI Taxonomy" id="194682"/>
    <lineage>
        <taxon>Eukaryota</taxon>
        <taxon>Fungi</taxon>
        <taxon>Dikarya</taxon>
        <taxon>Basidiomycota</taxon>
        <taxon>Agaricomycotina</taxon>
        <taxon>Agaricomycetes</taxon>
        <taxon>Polyporales</taxon>
        <taxon>Meruliaceae</taxon>
        <taxon>Phlebia</taxon>
    </lineage>
</organism>
<dbReference type="EMBL" id="JANHOG010002592">
    <property type="protein sequence ID" value="KAJ3521832.1"/>
    <property type="molecule type" value="Genomic_DNA"/>
</dbReference>
<evidence type="ECO:0000313" key="1">
    <source>
        <dbReference type="EMBL" id="KAJ3521832.1"/>
    </source>
</evidence>
<evidence type="ECO:0000313" key="2">
    <source>
        <dbReference type="Proteomes" id="UP001148662"/>
    </source>
</evidence>
<gene>
    <name evidence="1" type="ORF">NM688_g8965</name>
</gene>
<proteinExistence type="predicted"/>
<name>A0ACC1RMZ5_9APHY</name>
<accession>A0ACC1RMZ5</accession>
<sequence>MPQSRSQLLASAQALCTAFANQAPLDELLTHFSTTHQVSAHEHGLPCLAPFLGRTFTGRTGPHSVEAYFKLLQQLLIYQDMRFGDWTVDTEARKVCAKGKARFTWIDGKGKGQWWDEQFIYMLDFDDEGKVTDYQVWADSGAAYLARKGELNSEREKYEDIKGSS</sequence>